<evidence type="ECO:0000256" key="3">
    <source>
        <dbReference type="ARBA" id="ARBA00022598"/>
    </source>
</evidence>
<evidence type="ECO:0000313" key="9">
    <source>
        <dbReference type="EMBL" id="AWR20753.1"/>
    </source>
</evidence>
<dbReference type="SUPFAM" id="SSF52374">
    <property type="entry name" value="Nucleotidylyl transferase"/>
    <property type="match status" value="1"/>
</dbReference>
<feature type="binding site" evidence="8">
    <location>
        <position position="64"/>
    </location>
    <ligand>
        <name>(R)-pantoate</name>
        <dbReference type="ChEBI" id="CHEBI:15980"/>
    </ligand>
</feature>
<feature type="active site" description="Proton donor" evidence="8">
    <location>
        <position position="40"/>
    </location>
</feature>
<dbReference type="NCBIfam" id="TIGR00125">
    <property type="entry name" value="cyt_tran_rel"/>
    <property type="match status" value="1"/>
</dbReference>
<keyword evidence="4 8" id="KW-0566">Pantothenate biosynthesis</keyword>
<dbReference type="OrthoDB" id="9773087at2"/>
<comment type="similarity">
    <text evidence="2 8">Belongs to the pantothenate synthetase family.</text>
</comment>
<evidence type="ECO:0000256" key="7">
    <source>
        <dbReference type="ARBA" id="ARBA00048258"/>
    </source>
</evidence>
<dbReference type="AlphaFoldDB" id="A0A2Z3RZR8"/>
<dbReference type="GO" id="GO:0005524">
    <property type="term" value="F:ATP binding"/>
    <property type="evidence" value="ECO:0007669"/>
    <property type="project" value="UniProtKB-KW"/>
</dbReference>
<name>A0A2Z3RZR8_9MICO</name>
<feature type="binding site" evidence="8">
    <location>
        <begin position="33"/>
        <end position="40"/>
    </location>
    <ligand>
        <name>ATP</name>
        <dbReference type="ChEBI" id="CHEBI:30616"/>
    </ligand>
</feature>
<feature type="binding site" evidence="8">
    <location>
        <position position="64"/>
    </location>
    <ligand>
        <name>beta-alanine</name>
        <dbReference type="ChEBI" id="CHEBI:57966"/>
    </ligand>
</feature>
<accession>A0A2Z3RZR8</accession>
<comment type="subcellular location">
    <subcellularLocation>
        <location evidence="8">Cytoplasm</location>
    </subcellularLocation>
</comment>
<feature type="binding site" evidence="8">
    <location>
        <begin position="190"/>
        <end position="193"/>
    </location>
    <ligand>
        <name>ATP</name>
        <dbReference type="ChEBI" id="CHEBI:30616"/>
    </ligand>
</feature>
<feature type="binding site" evidence="8">
    <location>
        <position position="159"/>
    </location>
    <ligand>
        <name>(R)-pantoate</name>
        <dbReference type="ChEBI" id="CHEBI:15980"/>
    </ligand>
</feature>
<evidence type="ECO:0000256" key="8">
    <source>
        <dbReference type="HAMAP-Rule" id="MF_00158"/>
    </source>
</evidence>
<evidence type="ECO:0000313" key="10">
    <source>
        <dbReference type="Proteomes" id="UP000246894"/>
    </source>
</evidence>
<feature type="binding site" evidence="8">
    <location>
        <begin position="153"/>
        <end position="156"/>
    </location>
    <ligand>
        <name>ATP</name>
        <dbReference type="ChEBI" id="CHEBI:30616"/>
    </ligand>
</feature>
<evidence type="ECO:0000256" key="2">
    <source>
        <dbReference type="ARBA" id="ARBA00009256"/>
    </source>
</evidence>
<dbReference type="KEGG" id="aum:AURMO_00133"/>
<keyword evidence="8" id="KW-0963">Cytoplasm</keyword>
<comment type="function">
    <text evidence="8">Catalyzes the condensation of pantoate with beta-alanine in an ATP-dependent reaction via a pantoyl-adenylate intermediate.</text>
</comment>
<dbReference type="Gene3D" id="3.40.50.620">
    <property type="entry name" value="HUPs"/>
    <property type="match status" value="1"/>
</dbReference>
<reference evidence="9 10" key="1">
    <citation type="submission" date="2017-10" db="EMBL/GenBank/DDBJ databases">
        <title>Genome of an Actinobacterium that displays light-enhanced growth.</title>
        <authorList>
            <person name="Maresca J.A."/>
            <person name="Hempel P."/>
            <person name="Shevchenko O."/>
            <person name="Miller K.J."/>
            <person name="Hahn M.W."/>
        </authorList>
    </citation>
    <scope>NUCLEOTIDE SEQUENCE [LARGE SCALE GENOMIC DNA]</scope>
    <source>
        <strain evidence="9 10">MWH-Mo1</strain>
    </source>
</reference>
<keyword evidence="10" id="KW-1185">Reference proteome</keyword>
<dbReference type="EC" id="6.3.2.1" evidence="8"/>
<dbReference type="GO" id="GO:0015940">
    <property type="term" value="P:pantothenate biosynthetic process"/>
    <property type="evidence" value="ECO:0007669"/>
    <property type="project" value="UniProtKB-UniRule"/>
</dbReference>
<protein>
    <recommendedName>
        <fullName evidence="8">Pantothenate synthetase</fullName>
        <shortName evidence="8">PS</shortName>
        <ecNumber evidence="8">6.3.2.1</ecNumber>
    </recommendedName>
    <alternativeName>
        <fullName evidence="8">Pantoate--beta-alanine ligase</fullName>
    </alternativeName>
    <alternativeName>
        <fullName evidence="8">Pantoate-activating enzyme</fullName>
    </alternativeName>
</protein>
<dbReference type="RefSeq" id="WP_110232675.1">
    <property type="nucleotide sequence ID" value="NZ_CP023994.1"/>
</dbReference>
<dbReference type="PANTHER" id="PTHR21299">
    <property type="entry name" value="CYTIDYLATE KINASE/PANTOATE-BETA-ALANINE LIGASE"/>
    <property type="match status" value="1"/>
</dbReference>
<comment type="subunit">
    <text evidence="8">Homodimer.</text>
</comment>
<evidence type="ECO:0000256" key="6">
    <source>
        <dbReference type="ARBA" id="ARBA00022840"/>
    </source>
</evidence>
<sequence>MSAPQVCHTVAEMTALREQLSAEGKTLALVPTMGALHAGHLALVARARELADVVVVSIFVNPLQFGAGEDFDRYPRTLDVDVAALAGHADYVFAPAAEEVYPERVGGPAVPAQKAGSVGDTFEGASRPGHFDGVLTVVARLFDIVKPDVAVFGQKDAQQVFLVRELIQKLGLPIQLDVLHTIREADGLALSSRNRYLSEEERQAALALPHALLAVAHEAQHGNAASVREVGRSVFEKYPLVRLDYLDLVDPTNFQRVSDDYQGPATVVVAAVVGTTRLIDTENLERLHA</sequence>
<evidence type="ECO:0000256" key="4">
    <source>
        <dbReference type="ARBA" id="ARBA00022655"/>
    </source>
</evidence>
<keyword evidence="3 8" id="KW-0436">Ligase</keyword>
<dbReference type="InterPro" id="IPR014729">
    <property type="entry name" value="Rossmann-like_a/b/a_fold"/>
</dbReference>
<dbReference type="GO" id="GO:0005829">
    <property type="term" value="C:cytosol"/>
    <property type="evidence" value="ECO:0007669"/>
    <property type="project" value="TreeGrafter"/>
</dbReference>
<organism evidence="9 10">
    <name type="scientific">Aurantimicrobium photophilum</name>
    <dbReference type="NCBI Taxonomy" id="1987356"/>
    <lineage>
        <taxon>Bacteria</taxon>
        <taxon>Bacillati</taxon>
        <taxon>Actinomycetota</taxon>
        <taxon>Actinomycetes</taxon>
        <taxon>Micrococcales</taxon>
        <taxon>Microbacteriaceae</taxon>
        <taxon>Aurantimicrobium</taxon>
    </lineage>
</organism>
<dbReference type="InterPro" id="IPR003721">
    <property type="entry name" value="Pantoate_ligase"/>
</dbReference>
<comment type="pathway">
    <text evidence="1 8">Cofactor biosynthesis; (R)-pantothenate biosynthesis; (R)-pantothenate from (R)-pantoate and beta-alanine: step 1/1.</text>
</comment>
<dbReference type="GO" id="GO:0004592">
    <property type="term" value="F:pantoate-beta-alanine ligase activity"/>
    <property type="evidence" value="ECO:0007669"/>
    <property type="project" value="UniProtKB-UniRule"/>
</dbReference>
<evidence type="ECO:0000256" key="1">
    <source>
        <dbReference type="ARBA" id="ARBA00004990"/>
    </source>
</evidence>
<keyword evidence="6 8" id="KW-0067">ATP-binding</keyword>
<dbReference type="NCBIfam" id="TIGR00018">
    <property type="entry name" value="panC"/>
    <property type="match status" value="1"/>
</dbReference>
<dbReference type="Proteomes" id="UP000246894">
    <property type="component" value="Chromosome"/>
</dbReference>
<comment type="miscellaneous">
    <text evidence="8">The reaction proceeds by a bi uni uni bi ping pong mechanism.</text>
</comment>
<dbReference type="UniPathway" id="UPA00028">
    <property type="reaction ID" value="UER00005"/>
</dbReference>
<dbReference type="InterPro" id="IPR042176">
    <property type="entry name" value="Pantoate_ligase_C"/>
</dbReference>
<proteinExistence type="inferred from homology"/>
<gene>
    <name evidence="8" type="primary">panC</name>
    <name evidence="9" type="ORF">AURMO_00133</name>
</gene>
<dbReference type="PANTHER" id="PTHR21299:SF1">
    <property type="entry name" value="PANTOATE--BETA-ALANINE LIGASE"/>
    <property type="match status" value="1"/>
</dbReference>
<feature type="binding site" evidence="8">
    <location>
        <position position="182"/>
    </location>
    <ligand>
        <name>ATP</name>
        <dbReference type="ChEBI" id="CHEBI:30616"/>
    </ligand>
</feature>
<comment type="catalytic activity">
    <reaction evidence="7 8">
        <text>(R)-pantoate + beta-alanine + ATP = (R)-pantothenate + AMP + diphosphate + H(+)</text>
        <dbReference type="Rhea" id="RHEA:10912"/>
        <dbReference type="ChEBI" id="CHEBI:15378"/>
        <dbReference type="ChEBI" id="CHEBI:15980"/>
        <dbReference type="ChEBI" id="CHEBI:29032"/>
        <dbReference type="ChEBI" id="CHEBI:30616"/>
        <dbReference type="ChEBI" id="CHEBI:33019"/>
        <dbReference type="ChEBI" id="CHEBI:57966"/>
        <dbReference type="ChEBI" id="CHEBI:456215"/>
        <dbReference type="EC" id="6.3.2.1"/>
    </reaction>
</comment>
<dbReference type="Gene3D" id="3.30.1300.10">
    <property type="entry name" value="Pantoate-beta-alanine ligase, C-terminal domain"/>
    <property type="match status" value="1"/>
</dbReference>
<evidence type="ECO:0000256" key="5">
    <source>
        <dbReference type="ARBA" id="ARBA00022741"/>
    </source>
</evidence>
<keyword evidence="5 8" id="KW-0547">Nucleotide-binding</keyword>
<dbReference type="Pfam" id="PF02569">
    <property type="entry name" value="Pantoate_ligase"/>
    <property type="match status" value="1"/>
</dbReference>
<dbReference type="EMBL" id="CP023994">
    <property type="protein sequence ID" value="AWR20753.1"/>
    <property type="molecule type" value="Genomic_DNA"/>
</dbReference>
<dbReference type="InterPro" id="IPR004821">
    <property type="entry name" value="Cyt_trans-like"/>
</dbReference>
<dbReference type="HAMAP" id="MF_00158">
    <property type="entry name" value="PanC"/>
    <property type="match status" value="1"/>
</dbReference>